<keyword evidence="1" id="KW-0472">Membrane</keyword>
<dbReference type="InterPro" id="IPR029058">
    <property type="entry name" value="AB_hydrolase_fold"/>
</dbReference>
<feature type="transmembrane region" description="Helical" evidence="1">
    <location>
        <begin position="21"/>
        <end position="39"/>
    </location>
</feature>
<keyword evidence="3" id="KW-1185">Reference proteome</keyword>
<evidence type="ECO:0008006" key="4">
    <source>
        <dbReference type="Google" id="ProtNLM"/>
    </source>
</evidence>
<dbReference type="Gene3D" id="3.40.50.1820">
    <property type="entry name" value="alpha/beta hydrolase"/>
    <property type="match status" value="1"/>
</dbReference>
<keyword evidence="1" id="KW-1133">Transmembrane helix</keyword>
<dbReference type="AlphaFoldDB" id="A0A7W5E5W9"/>
<dbReference type="RefSeq" id="WP_184309546.1">
    <property type="nucleotide sequence ID" value="NZ_JACHXU010000035.1"/>
</dbReference>
<keyword evidence="1" id="KW-0812">Transmembrane</keyword>
<organism evidence="2 3">
    <name type="scientific">Aporhodopirellula rubra</name>
    <dbReference type="NCBI Taxonomy" id="980271"/>
    <lineage>
        <taxon>Bacteria</taxon>
        <taxon>Pseudomonadati</taxon>
        <taxon>Planctomycetota</taxon>
        <taxon>Planctomycetia</taxon>
        <taxon>Pirellulales</taxon>
        <taxon>Pirellulaceae</taxon>
        <taxon>Aporhodopirellula</taxon>
    </lineage>
</organism>
<accession>A0A7W5E5W9</accession>
<evidence type="ECO:0000313" key="2">
    <source>
        <dbReference type="EMBL" id="MBB3210319.1"/>
    </source>
</evidence>
<reference evidence="2 3" key="1">
    <citation type="submission" date="2020-08" db="EMBL/GenBank/DDBJ databases">
        <title>Genomic Encyclopedia of Type Strains, Phase III (KMG-III): the genomes of soil and plant-associated and newly described type strains.</title>
        <authorList>
            <person name="Whitman W."/>
        </authorList>
    </citation>
    <scope>NUCLEOTIDE SEQUENCE [LARGE SCALE GENOMIC DNA]</scope>
    <source>
        <strain evidence="2 3">CECT 8075</strain>
    </source>
</reference>
<dbReference type="EMBL" id="JACHXU010000035">
    <property type="protein sequence ID" value="MBB3210319.1"/>
    <property type="molecule type" value="Genomic_DNA"/>
</dbReference>
<gene>
    <name evidence="2" type="ORF">FHS27_006166</name>
</gene>
<dbReference type="SUPFAM" id="SSF53474">
    <property type="entry name" value="alpha/beta-Hydrolases"/>
    <property type="match status" value="1"/>
</dbReference>
<evidence type="ECO:0000313" key="3">
    <source>
        <dbReference type="Proteomes" id="UP000536179"/>
    </source>
</evidence>
<dbReference type="Proteomes" id="UP000536179">
    <property type="component" value="Unassembled WGS sequence"/>
</dbReference>
<comment type="caution">
    <text evidence="2">The sequence shown here is derived from an EMBL/GenBank/DDBJ whole genome shotgun (WGS) entry which is preliminary data.</text>
</comment>
<sequence length="328" mass="36133">MPQRRPINLQIPRQRFGFCRTTTVIVFGLVAAFSVSLLSSPVAAQARGKKGAKEEEDPALKPRPEILTTKDNIKLNSFYFPSKLGKEGAPVILVHEWKGQGAPYLKLCVSLREAGFAVLVIEYRGHGNSKKYTDRSGAEKEFNLSTMGRRDVEAIVRYDIEEAKQFLKEENNAGRLNLNALCMVGVEEGAILAGYWAARDWKIPSVGRMKQGQDVKAMVYVSPEKNLNGLSMNTPVTDANLVRLPTMIVAGKASSQGKESERMGSRLETVKKKLNRGAASGFSMLLPATNLSGPALINDESTVIPGIVDFLKENVRISKSENPWIERP</sequence>
<evidence type="ECO:0000256" key="1">
    <source>
        <dbReference type="SAM" id="Phobius"/>
    </source>
</evidence>
<proteinExistence type="predicted"/>
<name>A0A7W5E5W9_9BACT</name>
<protein>
    <recommendedName>
        <fullName evidence="4">Alpha/beta hydrolase family protein</fullName>
    </recommendedName>
</protein>